<evidence type="ECO:0000256" key="7">
    <source>
        <dbReference type="ARBA" id="ARBA00023136"/>
    </source>
</evidence>
<protein>
    <submittedName>
        <fullName evidence="9">Undecaprenyl-phosphate 4-deoxy-4-formamido-L-arabinose transferase</fullName>
        <ecNumber evidence="9">2.4.2.53</ecNumber>
    </submittedName>
</protein>
<proteinExistence type="predicted"/>
<dbReference type="Proteomes" id="UP000320390">
    <property type="component" value="Chromosome"/>
</dbReference>
<evidence type="ECO:0000256" key="5">
    <source>
        <dbReference type="ARBA" id="ARBA00022985"/>
    </source>
</evidence>
<evidence type="ECO:0000313" key="9">
    <source>
        <dbReference type="EMBL" id="QDV08695.1"/>
    </source>
</evidence>
<keyword evidence="3 9" id="KW-0808">Transferase</keyword>
<keyword evidence="7" id="KW-0472">Membrane</keyword>
<feature type="domain" description="Glycosyltransferase 2-like" evidence="8">
    <location>
        <begin position="26"/>
        <end position="185"/>
    </location>
</feature>
<name>A0A518EX79_9BACT</name>
<evidence type="ECO:0000256" key="6">
    <source>
        <dbReference type="ARBA" id="ARBA00022989"/>
    </source>
</evidence>
<dbReference type="CDD" id="cd04187">
    <property type="entry name" value="DPM1_like_bac"/>
    <property type="match status" value="1"/>
</dbReference>
<dbReference type="AlphaFoldDB" id="A0A518EX79"/>
<dbReference type="SUPFAM" id="SSF53448">
    <property type="entry name" value="Nucleotide-diphospho-sugar transferases"/>
    <property type="match status" value="1"/>
</dbReference>
<keyword evidence="10" id="KW-1185">Reference proteome</keyword>
<dbReference type="EC" id="2.4.2.53" evidence="9"/>
<dbReference type="Gene3D" id="3.90.550.10">
    <property type="entry name" value="Spore Coat Polysaccharide Biosynthesis Protein SpsA, Chain A"/>
    <property type="match status" value="1"/>
</dbReference>
<keyword evidence="2 9" id="KW-0328">Glycosyltransferase</keyword>
<dbReference type="PANTHER" id="PTHR48090">
    <property type="entry name" value="UNDECAPRENYL-PHOSPHATE 4-DEOXY-4-FORMAMIDO-L-ARABINOSE TRANSFERASE-RELATED"/>
    <property type="match status" value="1"/>
</dbReference>
<organism evidence="9 10">
    <name type="scientific">Saltatorellus ferox</name>
    <dbReference type="NCBI Taxonomy" id="2528018"/>
    <lineage>
        <taxon>Bacteria</taxon>
        <taxon>Pseudomonadati</taxon>
        <taxon>Planctomycetota</taxon>
        <taxon>Planctomycetia</taxon>
        <taxon>Planctomycetia incertae sedis</taxon>
        <taxon>Saltatorellus</taxon>
    </lineage>
</organism>
<reference evidence="9 10" key="1">
    <citation type="submission" date="2019-02" db="EMBL/GenBank/DDBJ databases">
        <title>Deep-cultivation of Planctomycetes and their phenomic and genomic characterization uncovers novel biology.</title>
        <authorList>
            <person name="Wiegand S."/>
            <person name="Jogler M."/>
            <person name="Boedeker C."/>
            <person name="Pinto D."/>
            <person name="Vollmers J."/>
            <person name="Rivas-Marin E."/>
            <person name="Kohn T."/>
            <person name="Peeters S.H."/>
            <person name="Heuer A."/>
            <person name="Rast P."/>
            <person name="Oberbeckmann S."/>
            <person name="Bunk B."/>
            <person name="Jeske O."/>
            <person name="Meyerdierks A."/>
            <person name="Storesund J.E."/>
            <person name="Kallscheuer N."/>
            <person name="Luecker S."/>
            <person name="Lage O.M."/>
            <person name="Pohl T."/>
            <person name="Merkel B.J."/>
            <person name="Hornburger P."/>
            <person name="Mueller R.-W."/>
            <person name="Bruemmer F."/>
            <person name="Labrenz M."/>
            <person name="Spormann A.M."/>
            <person name="Op den Camp H."/>
            <person name="Overmann J."/>
            <person name="Amann R."/>
            <person name="Jetten M.S.M."/>
            <person name="Mascher T."/>
            <person name="Medema M.H."/>
            <person name="Devos D.P."/>
            <person name="Kaster A.-K."/>
            <person name="Ovreas L."/>
            <person name="Rohde M."/>
            <person name="Galperin M.Y."/>
            <person name="Jogler C."/>
        </authorList>
    </citation>
    <scope>NUCLEOTIDE SEQUENCE [LARGE SCALE GENOMIC DNA]</scope>
    <source>
        <strain evidence="9 10">Poly30</strain>
    </source>
</reference>
<evidence type="ECO:0000256" key="1">
    <source>
        <dbReference type="ARBA" id="ARBA00022475"/>
    </source>
</evidence>
<dbReference type="InterPro" id="IPR029044">
    <property type="entry name" value="Nucleotide-diphossugar_trans"/>
</dbReference>
<evidence type="ECO:0000256" key="4">
    <source>
        <dbReference type="ARBA" id="ARBA00022692"/>
    </source>
</evidence>
<dbReference type="GO" id="GO:0005886">
    <property type="term" value="C:plasma membrane"/>
    <property type="evidence" value="ECO:0007669"/>
    <property type="project" value="TreeGrafter"/>
</dbReference>
<dbReference type="EMBL" id="CP036434">
    <property type="protein sequence ID" value="QDV08695.1"/>
    <property type="molecule type" value="Genomic_DNA"/>
</dbReference>
<evidence type="ECO:0000313" key="10">
    <source>
        <dbReference type="Proteomes" id="UP000320390"/>
    </source>
</evidence>
<evidence type="ECO:0000256" key="2">
    <source>
        <dbReference type="ARBA" id="ARBA00022676"/>
    </source>
</evidence>
<dbReference type="GO" id="GO:0099621">
    <property type="term" value="F:undecaprenyl-phosphate 4-deoxy-4-formamido-L-arabinose transferase activity"/>
    <property type="evidence" value="ECO:0007669"/>
    <property type="project" value="UniProtKB-EC"/>
</dbReference>
<dbReference type="RefSeq" id="WP_419190438.1">
    <property type="nucleotide sequence ID" value="NZ_CP036434.1"/>
</dbReference>
<keyword evidence="5" id="KW-0448">Lipopolysaccharide biosynthesis</keyword>
<dbReference type="GO" id="GO:0009103">
    <property type="term" value="P:lipopolysaccharide biosynthetic process"/>
    <property type="evidence" value="ECO:0007669"/>
    <property type="project" value="UniProtKB-KW"/>
</dbReference>
<dbReference type="InterPro" id="IPR050256">
    <property type="entry name" value="Glycosyltransferase_2"/>
</dbReference>
<evidence type="ECO:0000259" key="8">
    <source>
        <dbReference type="Pfam" id="PF00535"/>
    </source>
</evidence>
<keyword evidence="6" id="KW-1133">Transmembrane helix</keyword>
<gene>
    <name evidence="9" type="primary">arnC_4</name>
    <name evidence="9" type="ORF">Poly30_42480</name>
</gene>
<sequence length="260" mass="28936">MNPEKTDLLPFQVREHWPADGSVSLSVVAPVYDEEENLPRLLAKMVEALGSEADWELVLVDDGSRDGSARIIRELHAKDARVKGVFFQRNCGQTAAIAAGIQVAAGELIATIDADLQNDPMDLPAMVTMLREGGHDAVVGWRKKRQDSFVRRASSRVANRVRNSISADSIRDTGCSLKVFRRAPIQALPLFEGMHRFLPTLLRYHGFDVAETPVGHHPRTAGVSKYGIGNRAWKATKDLVAVRWMRKRRLLLPIGEVLRD</sequence>
<keyword evidence="4" id="KW-0812">Transmembrane</keyword>
<accession>A0A518EX79</accession>
<dbReference type="InterPro" id="IPR001173">
    <property type="entry name" value="Glyco_trans_2-like"/>
</dbReference>
<keyword evidence="1" id="KW-1003">Cell membrane</keyword>
<evidence type="ECO:0000256" key="3">
    <source>
        <dbReference type="ARBA" id="ARBA00022679"/>
    </source>
</evidence>
<dbReference type="PANTHER" id="PTHR48090:SF3">
    <property type="entry name" value="UNDECAPRENYL-PHOSPHATE 4-DEOXY-4-FORMAMIDO-L-ARABINOSE TRANSFERASE"/>
    <property type="match status" value="1"/>
</dbReference>
<dbReference type="Pfam" id="PF00535">
    <property type="entry name" value="Glycos_transf_2"/>
    <property type="match status" value="1"/>
</dbReference>